<gene>
    <name evidence="4" type="ORF">SAMN04488004_11932</name>
</gene>
<evidence type="ECO:0000313" key="4">
    <source>
        <dbReference type="EMBL" id="SFL44354.1"/>
    </source>
</evidence>
<dbReference type="PANTHER" id="PTHR42760:SF133">
    <property type="entry name" value="3-OXOACYL-[ACYL-CARRIER-PROTEIN] REDUCTASE"/>
    <property type="match status" value="1"/>
</dbReference>
<dbReference type="PANTHER" id="PTHR42760">
    <property type="entry name" value="SHORT-CHAIN DEHYDROGENASES/REDUCTASES FAMILY MEMBER"/>
    <property type="match status" value="1"/>
</dbReference>
<comment type="similarity">
    <text evidence="1">Belongs to the short-chain dehydrogenases/reductases (SDR) family.</text>
</comment>
<dbReference type="Proteomes" id="UP000199550">
    <property type="component" value="Unassembled WGS sequence"/>
</dbReference>
<accession>A0A1I4HQL2</accession>
<evidence type="ECO:0000256" key="1">
    <source>
        <dbReference type="ARBA" id="ARBA00006484"/>
    </source>
</evidence>
<protein>
    <submittedName>
        <fullName evidence="4">NAD(P)-dependent dehydrogenase, short-chain alcohol dehydrogenase family</fullName>
    </submittedName>
</protein>
<dbReference type="FunFam" id="3.40.50.720:FF:000084">
    <property type="entry name" value="Short-chain dehydrogenase reductase"/>
    <property type="match status" value="1"/>
</dbReference>
<dbReference type="AlphaFoldDB" id="A0A1I4HQL2"/>
<evidence type="ECO:0000313" key="5">
    <source>
        <dbReference type="Proteomes" id="UP000199550"/>
    </source>
</evidence>
<dbReference type="SMART" id="SM00822">
    <property type="entry name" value="PKS_KR"/>
    <property type="match status" value="1"/>
</dbReference>
<dbReference type="OrthoDB" id="9789398at2"/>
<dbReference type="InterPro" id="IPR057326">
    <property type="entry name" value="KR_dom"/>
</dbReference>
<dbReference type="GO" id="GO:0016616">
    <property type="term" value="F:oxidoreductase activity, acting on the CH-OH group of donors, NAD or NADP as acceptor"/>
    <property type="evidence" value="ECO:0007669"/>
    <property type="project" value="TreeGrafter"/>
</dbReference>
<dbReference type="STRING" id="195913.SAMN04488004_11932"/>
<name>A0A1I4HQL2_9RHOB</name>
<dbReference type="PRINTS" id="PR00080">
    <property type="entry name" value="SDRFAMILY"/>
</dbReference>
<sequence length="252" mass="27152">MTAQFHDLENAHVFITGGGGGIGAALTESFLTQKAKVSFVGRSDYSDFADDMAEKTGTKPFFQQCDVTDTKALHAAMDEAVAKQGALKVQINNAAADTRMDPADITVEDWDNQIAVNLRHYFFACQKAGALMTDGGSIINFSSASYQIAGEQLAPYVSSNAGILGLTRSLARDWGPRAIRVNAISPGLVLTKKQIEEVHTDEDLAEFRKKQCIPENLYPEDVPGTALFLASDLSRMMTGQCLFIDGGLAFTG</sequence>
<dbReference type="InterPro" id="IPR036291">
    <property type="entry name" value="NAD(P)-bd_dom_sf"/>
</dbReference>
<dbReference type="PRINTS" id="PR00081">
    <property type="entry name" value="GDHRDH"/>
</dbReference>
<dbReference type="InterPro" id="IPR002347">
    <property type="entry name" value="SDR_fam"/>
</dbReference>
<dbReference type="EMBL" id="FOTF01000019">
    <property type="protein sequence ID" value="SFL44354.1"/>
    <property type="molecule type" value="Genomic_DNA"/>
</dbReference>
<dbReference type="RefSeq" id="WP_090190830.1">
    <property type="nucleotide sequence ID" value="NZ_CP072991.1"/>
</dbReference>
<proteinExistence type="inferred from homology"/>
<dbReference type="Pfam" id="PF13561">
    <property type="entry name" value="adh_short_C2"/>
    <property type="match status" value="1"/>
</dbReference>
<reference evidence="4 5" key="1">
    <citation type="submission" date="2016-10" db="EMBL/GenBank/DDBJ databases">
        <authorList>
            <person name="de Groot N.N."/>
        </authorList>
    </citation>
    <scope>NUCLEOTIDE SEQUENCE [LARGE SCALE GENOMIC DNA]</scope>
    <source>
        <strain evidence="4 5">DSM 16199</strain>
    </source>
</reference>
<feature type="domain" description="Ketoreductase" evidence="3">
    <location>
        <begin position="11"/>
        <end position="187"/>
    </location>
</feature>
<evidence type="ECO:0000256" key="2">
    <source>
        <dbReference type="ARBA" id="ARBA00023002"/>
    </source>
</evidence>
<keyword evidence="5" id="KW-1185">Reference proteome</keyword>
<organism evidence="4 5">
    <name type="scientific">Loktanella salsilacus</name>
    <dbReference type="NCBI Taxonomy" id="195913"/>
    <lineage>
        <taxon>Bacteria</taxon>
        <taxon>Pseudomonadati</taxon>
        <taxon>Pseudomonadota</taxon>
        <taxon>Alphaproteobacteria</taxon>
        <taxon>Rhodobacterales</taxon>
        <taxon>Roseobacteraceae</taxon>
        <taxon>Loktanella</taxon>
    </lineage>
</organism>
<keyword evidence="2" id="KW-0560">Oxidoreductase</keyword>
<evidence type="ECO:0000259" key="3">
    <source>
        <dbReference type="SMART" id="SM00822"/>
    </source>
</evidence>
<dbReference type="SUPFAM" id="SSF51735">
    <property type="entry name" value="NAD(P)-binding Rossmann-fold domains"/>
    <property type="match status" value="1"/>
</dbReference>
<dbReference type="Gene3D" id="3.40.50.720">
    <property type="entry name" value="NAD(P)-binding Rossmann-like Domain"/>
    <property type="match status" value="1"/>
</dbReference>
<dbReference type="CDD" id="cd05233">
    <property type="entry name" value="SDR_c"/>
    <property type="match status" value="1"/>
</dbReference>